<dbReference type="InterPro" id="IPR018389">
    <property type="entry name" value="DctP_fam"/>
</dbReference>
<organism evidence="2 3">
    <name type="scientific">Candidatus Brachybacterium intestinipullorum</name>
    <dbReference type="NCBI Taxonomy" id="2838512"/>
    <lineage>
        <taxon>Bacteria</taxon>
        <taxon>Bacillati</taxon>
        <taxon>Actinomycetota</taxon>
        <taxon>Actinomycetes</taxon>
        <taxon>Micrococcales</taxon>
        <taxon>Dermabacteraceae</taxon>
        <taxon>Brachybacterium</taxon>
    </lineage>
</organism>
<comment type="caution">
    <text evidence="2">The sequence shown here is derived from an EMBL/GenBank/DDBJ whole genome shotgun (WGS) entry which is preliminary data.</text>
</comment>
<sequence>MTLGRRSFLGASVATATLGTAACTRAPDRAPGDPIVLQGAYENNPGEPIHDSMLEWARLLDERSDGEVRMSLFPSSQLGSKTDVIDQMLAGSPVITLADGAFYADQGVPDFGITFAPFLFETWDDCWTLTESEWYRQQLAALEQKGLKILCSNWIYGERHTLLTPTPTPMALGDVYTSLQQGRSTGS</sequence>
<dbReference type="PANTHER" id="PTHR33376:SF3">
    <property type="entry name" value="C4-DICARBOXYLATE-BINDING PROTEIN"/>
    <property type="match status" value="1"/>
</dbReference>
<reference evidence="2" key="2">
    <citation type="submission" date="2021-04" db="EMBL/GenBank/DDBJ databases">
        <authorList>
            <person name="Gilroy R."/>
        </authorList>
    </citation>
    <scope>NUCLEOTIDE SEQUENCE</scope>
    <source>
        <strain evidence="2">CHK130-7132</strain>
    </source>
</reference>
<dbReference type="PROSITE" id="PS51318">
    <property type="entry name" value="TAT"/>
    <property type="match status" value="1"/>
</dbReference>
<evidence type="ECO:0000313" key="3">
    <source>
        <dbReference type="Proteomes" id="UP000823854"/>
    </source>
</evidence>
<gene>
    <name evidence="2" type="ORF">H9932_03395</name>
</gene>
<dbReference type="GO" id="GO:0055085">
    <property type="term" value="P:transmembrane transport"/>
    <property type="evidence" value="ECO:0007669"/>
    <property type="project" value="InterPro"/>
</dbReference>
<accession>A0A9D2TGX9</accession>
<dbReference type="AlphaFoldDB" id="A0A9D2TGX9"/>
<dbReference type="Proteomes" id="UP000823854">
    <property type="component" value="Unassembled WGS sequence"/>
</dbReference>
<evidence type="ECO:0000256" key="1">
    <source>
        <dbReference type="ARBA" id="ARBA00022729"/>
    </source>
</evidence>
<dbReference type="PROSITE" id="PS51257">
    <property type="entry name" value="PROKAR_LIPOPROTEIN"/>
    <property type="match status" value="1"/>
</dbReference>
<dbReference type="InterPro" id="IPR038404">
    <property type="entry name" value="TRAP_DctP_sf"/>
</dbReference>
<dbReference type="Gene3D" id="3.40.190.170">
    <property type="entry name" value="Bacterial extracellular solute-binding protein, family 7"/>
    <property type="match status" value="1"/>
</dbReference>
<proteinExistence type="predicted"/>
<dbReference type="PANTHER" id="PTHR33376">
    <property type="match status" value="1"/>
</dbReference>
<reference evidence="2" key="1">
    <citation type="journal article" date="2021" name="PeerJ">
        <title>Extensive microbial diversity within the chicken gut microbiome revealed by metagenomics and culture.</title>
        <authorList>
            <person name="Gilroy R."/>
            <person name="Ravi A."/>
            <person name="Getino M."/>
            <person name="Pursley I."/>
            <person name="Horton D.L."/>
            <person name="Alikhan N.F."/>
            <person name="Baker D."/>
            <person name="Gharbi K."/>
            <person name="Hall N."/>
            <person name="Watson M."/>
            <person name="Adriaenssens E.M."/>
            <person name="Foster-Nyarko E."/>
            <person name="Jarju S."/>
            <person name="Secka A."/>
            <person name="Antonio M."/>
            <person name="Oren A."/>
            <person name="Chaudhuri R.R."/>
            <person name="La Ragione R."/>
            <person name="Hildebrand F."/>
            <person name="Pallen M.J."/>
        </authorList>
    </citation>
    <scope>NUCLEOTIDE SEQUENCE</scope>
    <source>
        <strain evidence="2">CHK130-7132</strain>
    </source>
</reference>
<dbReference type="Pfam" id="PF03480">
    <property type="entry name" value="DctP"/>
    <property type="match status" value="1"/>
</dbReference>
<evidence type="ECO:0000313" key="2">
    <source>
        <dbReference type="EMBL" id="HJC68711.1"/>
    </source>
</evidence>
<protein>
    <submittedName>
        <fullName evidence="2">Uncharacterized protein</fullName>
    </submittedName>
</protein>
<dbReference type="InterPro" id="IPR006311">
    <property type="entry name" value="TAT_signal"/>
</dbReference>
<name>A0A9D2TGX9_9MICO</name>
<dbReference type="EMBL" id="DWWC01000069">
    <property type="protein sequence ID" value="HJC68711.1"/>
    <property type="molecule type" value="Genomic_DNA"/>
</dbReference>
<keyword evidence="1" id="KW-0732">Signal</keyword>